<keyword evidence="2" id="KW-1185">Reference proteome</keyword>
<proteinExistence type="predicted"/>
<dbReference type="EMBL" id="JMTB01000095">
    <property type="protein sequence ID" value="KFC04505.1"/>
    <property type="molecule type" value="Genomic_DNA"/>
</dbReference>
<evidence type="ECO:0000313" key="2">
    <source>
        <dbReference type="Proteomes" id="UP000028630"/>
    </source>
</evidence>
<dbReference type="OrthoDB" id="9909165at2"/>
<evidence type="ECO:0000313" key="1">
    <source>
        <dbReference type="EMBL" id="KFC04505.1"/>
    </source>
</evidence>
<protein>
    <submittedName>
        <fullName evidence="1">Uncharacterized protein</fullName>
    </submittedName>
</protein>
<gene>
    <name evidence="1" type="ORF">GTGU_03227</name>
</gene>
<organism evidence="1 2">
    <name type="scientific">Trabulsiella guamensis ATCC 49490</name>
    <dbReference type="NCBI Taxonomy" id="1005994"/>
    <lineage>
        <taxon>Bacteria</taxon>
        <taxon>Pseudomonadati</taxon>
        <taxon>Pseudomonadota</taxon>
        <taxon>Gammaproteobacteria</taxon>
        <taxon>Enterobacterales</taxon>
        <taxon>Enterobacteriaceae</taxon>
        <taxon>Trabulsiella</taxon>
    </lineage>
</organism>
<dbReference type="Proteomes" id="UP000028630">
    <property type="component" value="Unassembled WGS sequence"/>
</dbReference>
<dbReference type="RefSeq" id="WP_038159106.1">
    <property type="nucleotide sequence ID" value="NZ_JMTB01000095.1"/>
</dbReference>
<dbReference type="AlphaFoldDB" id="A0A085A2R0"/>
<sequence>MDERYVIADENDMTYEFVDWFFDEKKASCGALWFMMMAAMWEGWKGRGESINTSTEYVVEPCISTKLTVCIR</sequence>
<comment type="caution">
    <text evidence="1">The sequence shown here is derived from an EMBL/GenBank/DDBJ whole genome shotgun (WGS) entry which is preliminary data.</text>
</comment>
<accession>A0A085A2R0</accession>
<name>A0A085A2R0_9ENTR</name>
<reference evidence="2" key="1">
    <citation type="submission" date="2014-05" db="EMBL/GenBank/DDBJ databases">
        <title>ATOL: Assembling a taxonomically balanced genome-scale reconstruction of the evolutionary history of the Enterobacteriaceae.</title>
        <authorList>
            <person name="Plunkett G. III"/>
            <person name="Neeno-Eckwall E.C."/>
            <person name="Glasner J.D."/>
            <person name="Perna N.T."/>
        </authorList>
    </citation>
    <scope>NUCLEOTIDE SEQUENCE [LARGE SCALE GENOMIC DNA]</scope>
    <source>
        <strain evidence="2">ATCC 49490</strain>
    </source>
</reference>